<dbReference type="AlphaFoldDB" id="W9VBG4"/>
<dbReference type="Gene3D" id="2.60.120.10">
    <property type="entry name" value="Jelly Rolls"/>
    <property type="match status" value="1"/>
</dbReference>
<dbReference type="Proteomes" id="UP000019460">
    <property type="component" value="Unassembled WGS sequence"/>
</dbReference>
<feature type="active site" description="Proton acceptor" evidence="8">
    <location>
        <position position="34"/>
    </location>
</feature>
<evidence type="ECO:0000313" key="11">
    <source>
        <dbReference type="Proteomes" id="UP000019460"/>
    </source>
</evidence>
<evidence type="ECO:0000256" key="9">
    <source>
        <dbReference type="PIRSR" id="PIRSR600888-3"/>
    </source>
</evidence>
<dbReference type="InterPro" id="IPR000888">
    <property type="entry name" value="RmlC-like"/>
</dbReference>
<dbReference type="GO" id="GO:0008830">
    <property type="term" value="F:dTDP-4-dehydrorhamnose 3,5-epimerase activity"/>
    <property type="evidence" value="ECO:0007669"/>
    <property type="project" value="UniProtKB-EC"/>
</dbReference>
<evidence type="ECO:0000256" key="7">
    <source>
        <dbReference type="ARBA" id="ARBA00033311"/>
    </source>
</evidence>
<evidence type="ECO:0000256" key="5">
    <source>
        <dbReference type="ARBA" id="ARBA00029758"/>
    </source>
</evidence>
<comment type="catalytic activity">
    <reaction evidence="1">
        <text>dTDP-4-dehydro-6-deoxy-alpha-D-glucose = dTDP-4-dehydro-beta-L-rhamnose</text>
        <dbReference type="Rhea" id="RHEA:16969"/>
        <dbReference type="ChEBI" id="CHEBI:57649"/>
        <dbReference type="ChEBI" id="CHEBI:62830"/>
        <dbReference type="EC" id="5.1.3.13"/>
    </reaction>
</comment>
<evidence type="ECO:0000256" key="2">
    <source>
        <dbReference type="ARBA" id="ARBA00001997"/>
    </source>
</evidence>
<dbReference type="GO" id="GO:0000271">
    <property type="term" value="P:polysaccharide biosynthetic process"/>
    <property type="evidence" value="ECO:0007669"/>
    <property type="project" value="TreeGrafter"/>
</dbReference>
<dbReference type="PANTHER" id="PTHR21047:SF2">
    <property type="entry name" value="THYMIDINE DIPHOSPHO-4-KETO-RHAMNOSE 3,5-EPIMERASE"/>
    <property type="match status" value="1"/>
</dbReference>
<dbReference type="EMBL" id="AONC01000004">
    <property type="protein sequence ID" value="EXJ16918.1"/>
    <property type="molecule type" value="Genomic_DNA"/>
</dbReference>
<organism evidence="10 11">
    <name type="scientific">Imhoffiella purpurea</name>
    <dbReference type="NCBI Taxonomy" id="1249627"/>
    <lineage>
        <taxon>Bacteria</taxon>
        <taxon>Pseudomonadati</taxon>
        <taxon>Pseudomonadota</taxon>
        <taxon>Gammaproteobacteria</taxon>
        <taxon>Chromatiales</taxon>
        <taxon>Chromatiaceae</taxon>
        <taxon>Imhoffiella</taxon>
    </lineage>
</organism>
<dbReference type="GO" id="GO:0019305">
    <property type="term" value="P:dTDP-rhamnose biosynthetic process"/>
    <property type="evidence" value="ECO:0007669"/>
    <property type="project" value="TreeGrafter"/>
</dbReference>
<protein>
    <recommendedName>
        <fullName evidence="4">dTDP-4-dehydrorhamnose 3,5-epimerase</fullName>
        <ecNumber evidence="3">5.1.3.13</ecNumber>
    </recommendedName>
    <alternativeName>
        <fullName evidence="6">Thymidine diphospho-4-keto-rhamnose 3,5-epimerase</fullName>
    </alternativeName>
    <alternativeName>
        <fullName evidence="5">dTDP-4-keto-6-deoxyglucose 3,5-epimerase</fullName>
    </alternativeName>
    <alternativeName>
        <fullName evidence="7">dTDP-6-deoxy-D-xylo-4-hexulose 3,5-epimerase</fullName>
    </alternativeName>
</protein>
<keyword evidence="11" id="KW-1185">Reference proteome</keyword>
<evidence type="ECO:0000256" key="1">
    <source>
        <dbReference type="ARBA" id="ARBA00001298"/>
    </source>
</evidence>
<name>W9VBG4_9GAMM</name>
<dbReference type="SUPFAM" id="SSF51182">
    <property type="entry name" value="RmlC-like cupins"/>
    <property type="match status" value="1"/>
</dbReference>
<accession>W9VBG4</accession>
<feature type="site" description="Participates in a stacking interaction with the thymidine ring of dTDP-4-oxo-6-deoxyglucose" evidence="9">
    <location>
        <position position="110"/>
    </location>
</feature>
<dbReference type="GO" id="GO:0005829">
    <property type="term" value="C:cytosol"/>
    <property type="evidence" value="ECO:0007669"/>
    <property type="project" value="TreeGrafter"/>
</dbReference>
<dbReference type="InterPro" id="IPR011051">
    <property type="entry name" value="RmlC_Cupin_sf"/>
</dbReference>
<dbReference type="InterPro" id="IPR014710">
    <property type="entry name" value="RmlC-like_jellyroll"/>
</dbReference>
<dbReference type="STRING" id="1249627.D779_2529"/>
<dbReference type="CDD" id="cd00438">
    <property type="entry name" value="cupin_RmlC"/>
    <property type="match status" value="1"/>
</dbReference>
<evidence type="ECO:0000256" key="3">
    <source>
        <dbReference type="ARBA" id="ARBA00012098"/>
    </source>
</evidence>
<evidence type="ECO:0000256" key="6">
    <source>
        <dbReference type="ARBA" id="ARBA00031424"/>
    </source>
</evidence>
<sequence>MFCAQDLQILTQGKEIVQINHSYTRHRGTVRGLHYQYAPFLEAKFVSCIYGEVYDIAVDVRADSPTFLQWHAERLSSDNHRTFFIPEGCAHGFQTLTGDCQLIYMHTAYYSPDFEGGLHPQDPVLAIPWPLPLTDISVRDASHPFIEDGFKGL</sequence>
<comment type="function">
    <text evidence="2">Catalyzes the epimerization of the C3' and C5'positions of dTDP-6-deoxy-D-xylo-4-hexulose, forming dTDP-6-deoxy-L-lyxo-4-hexulose.</text>
</comment>
<dbReference type="Pfam" id="PF00908">
    <property type="entry name" value="dTDP_sugar_isom"/>
    <property type="match status" value="1"/>
</dbReference>
<gene>
    <name evidence="10" type="ORF">D779_2529</name>
</gene>
<dbReference type="PATRIC" id="fig|1249627.3.peg.484"/>
<feature type="active site" description="Proton donor" evidence="8">
    <location>
        <position position="104"/>
    </location>
</feature>
<reference evidence="10 11" key="1">
    <citation type="submission" date="2012-11" db="EMBL/GenBank/DDBJ databases">
        <title>Genome assembly of Thiorhodococcus sp. AK35.</title>
        <authorList>
            <person name="Nupur N."/>
            <person name="Khatri I."/>
            <person name="Subramanian S."/>
            <person name="Pinnaka A."/>
        </authorList>
    </citation>
    <scope>NUCLEOTIDE SEQUENCE [LARGE SCALE GENOMIC DNA]</scope>
    <source>
        <strain evidence="10 11">AK35</strain>
    </source>
</reference>
<evidence type="ECO:0000313" key="10">
    <source>
        <dbReference type="EMBL" id="EXJ16918.1"/>
    </source>
</evidence>
<evidence type="ECO:0000256" key="8">
    <source>
        <dbReference type="PIRSR" id="PIRSR600888-1"/>
    </source>
</evidence>
<evidence type="ECO:0000256" key="4">
    <source>
        <dbReference type="ARBA" id="ARBA00019595"/>
    </source>
</evidence>
<proteinExistence type="predicted"/>
<dbReference type="PANTHER" id="PTHR21047">
    <property type="entry name" value="DTDP-6-DEOXY-D-GLUCOSE-3,5 EPIMERASE"/>
    <property type="match status" value="1"/>
</dbReference>
<dbReference type="eggNOG" id="COG1898">
    <property type="taxonomic scope" value="Bacteria"/>
</dbReference>
<dbReference type="EC" id="5.1.3.13" evidence="3"/>
<comment type="caution">
    <text evidence="10">The sequence shown here is derived from an EMBL/GenBank/DDBJ whole genome shotgun (WGS) entry which is preliminary data.</text>
</comment>